<sequence>MHKASLALTYKTLGRLTEAIELYQECIKSLNSTYGNNHPQVGMYLSDLAWLISEESNELDKLKLAVSFFHKSLSILTPVLEPHHPSIRNARKGLTVLYRRIGNRE</sequence>
<accession>A0A1U7MZ97</accession>
<protein>
    <recommendedName>
        <fullName evidence="3">Tetratricopeptide repeat protein</fullName>
    </recommendedName>
</protein>
<dbReference type="Gene3D" id="1.25.40.10">
    <property type="entry name" value="Tetratricopeptide repeat domain"/>
    <property type="match status" value="1"/>
</dbReference>
<dbReference type="SUPFAM" id="SSF48452">
    <property type="entry name" value="TPR-like"/>
    <property type="match status" value="1"/>
</dbReference>
<name>A0A1U7MZ97_9CYAN</name>
<dbReference type="AlphaFoldDB" id="A0A1U7MZ97"/>
<comment type="caution">
    <text evidence="1">The sequence shown here is derived from an EMBL/GenBank/DDBJ whole genome shotgun (WGS) entry which is preliminary data.</text>
</comment>
<evidence type="ECO:0008006" key="3">
    <source>
        <dbReference type="Google" id="ProtNLM"/>
    </source>
</evidence>
<organism evidence="1 2">
    <name type="scientific">Moorena bouillonii PNG</name>
    <dbReference type="NCBI Taxonomy" id="568701"/>
    <lineage>
        <taxon>Bacteria</taxon>
        <taxon>Bacillati</taxon>
        <taxon>Cyanobacteriota</taxon>
        <taxon>Cyanophyceae</taxon>
        <taxon>Coleofasciculales</taxon>
        <taxon>Coleofasciculaceae</taxon>
        <taxon>Moorena</taxon>
    </lineage>
</organism>
<reference evidence="1 2" key="1">
    <citation type="submission" date="2016-10" db="EMBL/GenBank/DDBJ databases">
        <title>Comparative genomics uncovers the prolific and rare metabolic potential of the cyanobacterial genus Moorea.</title>
        <authorList>
            <person name="Leao T."/>
            <person name="Castelao G."/>
            <person name="Korobeynikov A."/>
            <person name="Monroe E.A."/>
            <person name="Podell S."/>
            <person name="Glukhov E."/>
            <person name="Allen E."/>
            <person name="Gerwick W.H."/>
            <person name="Gerwick L."/>
        </authorList>
    </citation>
    <scope>NUCLEOTIDE SEQUENCE [LARGE SCALE GENOMIC DNA]</scope>
    <source>
        <strain evidence="1 2">PNG5-198</strain>
    </source>
</reference>
<dbReference type="EMBL" id="MKZS01000001">
    <property type="protein sequence ID" value="OLT59026.1"/>
    <property type="molecule type" value="Genomic_DNA"/>
</dbReference>
<proteinExistence type="predicted"/>
<dbReference type="Pfam" id="PF13424">
    <property type="entry name" value="TPR_12"/>
    <property type="match status" value="1"/>
</dbReference>
<dbReference type="Proteomes" id="UP000186657">
    <property type="component" value="Unassembled WGS sequence"/>
</dbReference>
<evidence type="ECO:0000313" key="1">
    <source>
        <dbReference type="EMBL" id="OLT59026.1"/>
    </source>
</evidence>
<dbReference type="InterPro" id="IPR011990">
    <property type="entry name" value="TPR-like_helical_dom_sf"/>
</dbReference>
<gene>
    <name evidence="1" type="ORF">BJP37_08220</name>
</gene>
<evidence type="ECO:0000313" key="2">
    <source>
        <dbReference type="Proteomes" id="UP000186657"/>
    </source>
</evidence>
<keyword evidence="2" id="KW-1185">Reference proteome</keyword>